<comment type="caution">
    <text evidence="2">The sequence shown here is derived from an EMBL/GenBank/DDBJ whole genome shotgun (WGS) entry which is preliminary data.</text>
</comment>
<dbReference type="AlphaFoldDB" id="X1KDF8"/>
<evidence type="ECO:0000313" key="2">
    <source>
        <dbReference type="EMBL" id="GAH91665.1"/>
    </source>
</evidence>
<reference evidence="2" key="1">
    <citation type="journal article" date="2014" name="Front. Microbiol.">
        <title>High frequency of phylogenetically diverse reductive dehalogenase-homologous genes in deep subseafloor sedimentary metagenomes.</title>
        <authorList>
            <person name="Kawai M."/>
            <person name="Futagami T."/>
            <person name="Toyoda A."/>
            <person name="Takaki Y."/>
            <person name="Nishi S."/>
            <person name="Hori S."/>
            <person name="Arai W."/>
            <person name="Tsubouchi T."/>
            <person name="Morono Y."/>
            <person name="Uchiyama I."/>
            <person name="Ito T."/>
            <person name="Fujiyama A."/>
            <person name="Inagaki F."/>
            <person name="Takami H."/>
        </authorList>
    </citation>
    <scope>NUCLEOTIDE SEQUENCE</scope>
    <source>
        <strain evidence="2">Expedition CK06-06</strain>
    </source>
</reference>
<gene>
    <name evidence="2" type="ORF">S03H2_72641</name>
</gene>
<proteinExistence type="predicted"/>
<feature type="domain" description="IspG TIM-barrel" evidence="1">
    <location>
        <begin position="1"/>
        <end position="45"/>
    </location>
</feature>
<evidence type="ECO:0000259" key="1">
    <source>
        <dbReference type="Pfam" id="PF04551"/>
    </source>
</evidence>
<feature type="non-terminal residue" evidence="2">
    <location>
        <position position="50"/>
    </location>
</feature>
<sequence length="50" mass="5462">RLALECMDIGIDGVRINPGNIGGQERVGEIVEKAKRKKTKVMQIGKLKIG</sequence>
<dbReference type="EMBL" id="BARU01049246">
    <property type="protein sequence ID" value="GAH91665.1"/>
    <property type="molecule type" value="Genomic_DNA"/>
</dbReference>
<dbReference type="GO" id="GO:0016114">
    <property type="term" value="P:terpenoid biosynthetic process"/>
    <property type="evidence" value="ECO:0007669"/>
    <property type="project" value="InterPro"/>
</dbReference>
<feature type="non-terminal residue" evidence="2">
    <location>
        <position position="1"/>
    </location>
</feature>
<dbReference type="Pfam" id="PF04551">
    <property type="entry name" value="GcpE"/>
    <property type="match status" value="1"/>
</dbReference>
<dbReference type="GO" id="GO:0046429">
    <property type="term" value="F:4-hydroxy-3-methylbut-2-en-1-yl diphosphate synthase activity (ferredoxin)"/>
    <property type="evidence" value="ECO:0007669"/>
    <property type="project" value="InterPro"/>
</dbReference>
<protein>
    <recommendedName>
        <fullName evidence="1">IspG TIM-barrel domain-containing protein</fullName>
    </recommendedName>
</protein>
<dbReference type="InterPro" id="IPR011005">
    <property type="entry name" value="Dihydropteroate_synth-like_sf"/>
</dbReference>
<name>X1KDF8_9ZZZZ</name>
<organism evidence="2">
    <name type="scientific">marine sediment metagenome</name>
    <dbReference type="NCBI Taxonomy" id="412755"/>
    <lineage>
        <taxon>unclassified sequences</taxon>
        <taxon>metagenomes</taxon>
        <taxon>ecological metagenomes</taxon>
    </lineage>
</organism>
<accession>X1KDF8</accession>
<dbReference type="InterPro" id="IPR058578">
    <property type="entry name" value="IspG_TIM"/>
</dbReference>
<dbReference type="Gene3D" id="3.20.20.20">
    <property type="entry name" value="Dihydropteroate synthase-like"/>
    <property type="match status" value="1"/>
</dbReference>